<reference evidence="7" key="1">
    <citation type="journal article" date="2019" name="IUBMB Life">
        <title>Identification of O-acetylhomoserine sulfhydrylase, a putative enzyme responsible for methionine biosynthesis in Clostridioides difficile: Gene cloning and biochemical characterizations.</title>
        <authorList>
            <person name="Kulikova V.V."/>
            <person name="Revtovich S.V."/>
            <person name="Bazhulina N.P."/>
            <person name="Anufrieva N.V."/>
            <person name="Kotlov M.I."/>
            <person name="Koval V.S."/>
            <person name="Morozova E.A."/>
            <person name="Hayashi H."/>
            <person name="Belyi Y.F."/>
            <person name="Demidkina T.V."/>
        </authorList>
    </citation>
    <scope>NUCLEOTIDE SEQUENCE</scope>
    <source>
        <strain evidence="7">224</strain>
    </source>
</reference>
<dbReference type="InterPro" id="IPR006235">
    <property type="entry name" value="OAc-hSer/O-AcSer_sulfhydrylase"/>
</dbReference>
<keyword evidence="4 5" id="KW-0663">Pyridoxal phosphate</keyword>
<dbReference type="EMBL" id="MK949071">
    <property type="protein sequence ID" value="QDZ36648.1"/>
    <property type="molecule type" value="Genomic_DNA"/>
</dbReference>
<dbReference type="CDD" id="cd00614">
    <property type="entry name" value="CGS_like"/>
    <property type="match status" value="1"/>
</dbReference>
<organism evidence="7">
    <name type="scientific">Clostridium tetani</name>
    <dbReference type="NCBI Taxonomy" id="1513"/>
    <lineage>
        <taxon>Bacteria</taxon>
        <taxon>Bacillati</taxon>
        <taxon>Bacillota</taxon>
        <taxon>Clostridia</taxon>
        <taxon>Eubacteriales</taxon>
        <taxon>Clostridiaceae</taxon>
        <taxon>Clostridium</taxon>
    </lineage>
</organism>
<dbReference type="AlphaFoldDB" id="A0A5B8NEE7"/>
<protein>
    <submittedName>
        <fullName evidence="7">O-acetyl-L-homoserine sulfhydrolase</fullName>
        <ecNumber evidence="7">2.5.1.49</ecNumber>
    </submittedName>
</protein>
<dbReference type="PANTHER" id="PTHR43797">
    <property type="entry name" value="HOMOCYSTEINE/CYSTEINE SYNTHASE"/>
    <property type="match status" value="1"/>
</dbReference>
<dbReference type="InterPro" id="IPR015424">
    <property type="entry name" value="PyrdxlP-dep_Trfase"/>
</dbReference>
<dbReference type="InterPro" id="IPR000277">
    <property type="entry name" value="Cys/Met-Metab_PyrdxlP-dep_enz"/>
</dbReference>
<evidence type="ECO:0000256" key="3">
    <source>
        <dbReference type="ARBA" id="ARBA00022679"/>
    </source>
</evidence>
<accession>A0A5B8NEE7</accession>
<dbReference type="InterPro" id="IPR015421">
    <property type="entry name" value="PyrdxlP-dep_Trfase_major"/>
</dbReference>
<evidence type="ECO:0000313" key="7">
    <source>
        <dbReference type="EMBL" id="QDZ36648.1"/>
    </source>
</evidence>
<dbReference type="GO" id="GO:0004124">
    <property type="term" value="F:cysteine synthase activity"/>
    <property type="evidence" value="ECO:0007669"/>
    <property type="project" value="TreeGrafter"/>
</dbReference>
<proteinExistence type="inferred from homology"/>
<sequence>MLTPAGNFLKDKKSLFCYKHFLSKCFFIFHKQKEVIFMNNSWGKGTICIQGGYNPKPGEPRVLPIFQSTTYKYEDPDHVAKLFDLTEEGHIYSRISNPTVSAYEEKVNCLEGGAGALAVSSGQSATTLALLNICKSGDHIISASTIYGGTFTLLSSTLKKFGIEVSFINPDSSKEDILKEFKSNTKAIFAETIGNPGLNILDFDKFSDIAQKTEVPFIVDNTLASPYLCSPLELGANIVIHSSTKYIDGHATSIGGIIVDGGNFNWDNGKFPDLVKEDPTYHGIRYTKTFGKSAYIVKCRVQLLRDLGTCLSPFNAFLNNLGLETLHLRMERHCSNTLKLAKFLENHKKVNWVNYPGLYNNSNYQLANKYLSKGSGAILTFGVKGCKDAGSKFIRNLKLAALVVHLGDARTSVLQPATTTHRQLNEKEQISSGVYPDLIRVSVGIEDPEDLINDFNQALLNI</sequence>
<dbReference type="GO" id="GO:0006535">
    <property type="term" value="P:cysteine biosynthetic process from serine"/>
    <property type="evidence" value="ECO:0007669"/>
    <property type="project" value="TreeGrafter"/>
</dbReference>
<dbReference type="InterPro" id="IPR015422">
    <property type="entry name" value="PyrdxlP-dep_Trfase_small"/>
</dbReference>
<dbReference type="GO" id="GO:0019346">
    <property type="term" value="P:transsulfuration"/>
    <property type="evidence" value="ECO:0007669"/>
    <property type="project" value="InterPro"/>
</dbReference>
<dbReference type="GO" id="GO:0030170">
    <property type="term" value="F:pyridoxal phosphate binding"/>
    <property type="evidence" value="ECO:0007669"/>
    <property type="project" value="InterPro"/>
</dbReference>
<dbReference type="GO" id="GO:0005737">
    <property type="term" value="C:cytoplasm"/>
    <property type="evidence" value="ECO:0007669"/>
    <property type="project" value="TreeGrafter"/>
</dbReference>
<dbReference type="GO" id="GO:0003961">
    <property type="term" value="F:O-acetylhomoserine aminocarboxypropyltransferase activity"/>
    <property type="evidence" value="ECO:0007669"/>
    <property type="project" value="UniProtKB-EC"/>
</dbReference>
<dbReference type="GO" id="GO:0016787">
    <property type="term" value="F:hydrolase activity"/>
    <property type="evidence" value="ECO:0007669"/>
    <property type="project" value="UniProtKB-KW"/>
</dbReference>
<feature type="modified residue" description="N6-(pyridoxal phosphate)lysine" evidence="5">
    <location>
        <position position="245"/>
    </location>
</feature>
<comment type="similarity">
    <text evidence="2 6">Belongs to the trans-sulfuration enzymes family.</text>
</comment>
<name>A0A5B8NEE7_CLOTA</name>
<dbReference type="OMA" id="YGGMITF"/>
<dbReference type="Gene3D" id="3.90.1150.10">
    <property type="entry name" value="Aspartate Aminotransferase, domain 1"/>
    <property type="match status" value="1"/>
</dbReference>
<dbReference type="PANTHER" id="PTHR43797:SF3">
    <property type="entry name" value="O-ACETYLHOMOSERINE SULFHYDRYLASE"/>
    <property type="match status" value="1"/>
</dbReference>
<dbReference type="EC" id="2.5.1.49" evidence="7"/>
<dbReference type="FunFam" id="3.40.640.10:FF:000035">
    <property type="entry name" value="O-succinylhomoserine sulfhydrylase"/>
    <property type="match status" value="1"/>
</dbReference>
<evidence type="ECO:0000256" key="5">
    <source>
        <dbReference type="PIRSR" id="PIRSR001434-2"/>
    </source>
</evidence>
<dbReference type="NCBIfam" id="TIGR01326">
    <property type="entry name" value="OAH_OAS_sulfhy"/>
    <property type="match status" value="1"/>
</dbReference>
<evidence type="ECO:0000256" key="2">
    <source>
        <dbReference type="ARBA" id="ARBA00009077"/>
    </source>
</evidence>
<keyword evidence="3 7" id="KW-0808">Transferase</keyword>
<keyword evidence="7" id="KW-0378">Hydrolase</keyword>
<evidence type="ECO:0000256" key="1">
    <source>
        <dbReference type="ARBA" id="ARBA00001933"/>
    </source>
</evidence>
<dbReference type="Gene3D" id="3.40.640.10">
    <property type="entry name" value="Type I PLP-dependent aspartate aminotransferase-like (Major domain)"/>
    <property type="match status" value="1"/>
</dbReference>
<dbReference type="PIRSF" id="PIRSF001434">
    <property type="entry name" value="CGS"/>
    <property type="match status" value="1"/>
</dbReference>
<dbReference type="Pfam" id="PF01053">
    <property type="entry name" value="Cys_Met_Meta_PP"/>
    <property type="match status" value="1"/>
</dbReference>
<evidence type="ECO:0000256" key="4">
    <source>
        <dbReference type="ARBA" id="ARBA00022898"/>
    </source>
</evidence>
<dbReference type="GO" id="GO:0071269">
    <property type="term" value="P:L-homocysteine biosynthetic process"/>
    <property type="evidence" value="ECO:0007669"/>
    <property type="project" value="TreeGrafter"/>
</dbReference>
<evidence type="ECO:0000256" key="6">
    <source>
        <dbReference type="RuleBase" id="RU362118"/>
    </source>
</evidence>
<reference evidence="7" key="2">
    <citation type="submission" date="2019-05" db="EMBL/GenBank/DDBJ databases">
        <authorList>
            <person name="Kulikova V."/>
            <person name="Revtovich S."/>
            <person name="Morozova E."/>
            <person name="Kotlov M."/>
            <person name="Demidkina T."/>
            <person name="Belyi Y."/>
        </authorList>
    </citation>
    <scope>NUCLEOTIDE SEQUENCE</scope>
    <source>
        <strain evidence="7">224</strain>
    </source>
</reference>
<dbReference type="SUPFAM" id="SSF53383">
    <property type="entry name" value="PLP-dependent transferases"/>
    <property type="match status" value="1"/>
</dbReference>
<comment type="cofactor">
    <cofactor evidence="1 6">
        <name>pyridoxal 5'-phosphate</name>
        <dbReference type="ChEBI" id="CHEBI:597326"/>
    </cofactor>
</comment>